<proteinExistence type="predicted"/>
<gene>
    <name evidence="1" type="ORF">PsorP6_017635</name>
</gene>
<name>A0ACC0WKH9_9STRA</name>
<organism evidence="1 2">
    <name type="scientific">Peronosclerospora sorghi</name>
    <dbReference type="NCBI Taxonomy" id="230839"/>
    <lineage>
        <taxon>Eukaryota</taxon>
        <taxon>Sar</taxon>
        <taxon>Stramenopiles</taxon>
        <taxon>Oomycota</taxon>
        <taxon>Peronosporomycetes</taxon>
        <taxon>Peronosporales</taxon>
        <taxon>Peronosporaceae</taxon>
        <taxon>Peronosclerospora</taxon>
    </lineage>
</organism>
<sequence>MAVVPRVSPLGQTFNSRSAAIGTMRICGMPKANCEKSLQKCMASKCNSLEDPTKRDECFSTAKIFYVGANMMACPAYQDAQKEACECVPTADAAAATRERLVYFLETNGAPAADLEDAAVDALLNKYEGREHIMFLRLLKKYPTAIKLNSEKPSYMDEVFQGTKTEVKKQMKKRKKKIDDVPVDEHEEL</sequence>
<keyword evidence="2" id="KW-1185">Reference proteome</keyword>
<protein>
    <submittedName>
        <fullName evidence="1">Uncharacterized protein</fullName>
    </submittedName>
</protein>
<dbReference type="EMBL" id="CM047590">
    <property type="protein sequence ID" value="KAI9919373.1"/>
    <property type="molecule type" value="Genomic_DNA"/>
</dbReference>
<evidence type="ECO:0000313" key="1">
    <source>
        <dbReference type="EMBL" id="KAI9919373.1"/>
    </source>
</evidence>
<accession>A0ACC0WKH9</accession>
<reference evidence="1 2" key="1">
    <citation type="journal article" date="2022" name="bioRxiv">
        <title>The genome of the oomycete Peronosclerospora sorghi, a cosmopolitan pathogen of maize and sorghum, is inflated with dispersed pseudogenes.</title>
        <authorList>
            <person name="Fletcher K."/>
            <person name="Martin F."/>
            <person name="Isakeit T."/>
            <person name="Cavanaugh K."/>
            <person name="Magill C."/>
            <person name="Michelmore R."/>
        </authorList>
    </citation>
    <scope>NUCLEOTIDE SEQUENCE [LARGE SCALE GENOMIC DNA]</scope>
    <source>
        <strain evidence="1">P6</strain>
    </source>
</reference>
<dbReference type="Proteomes" id="UP001163321">
    <property type="component" value="Chromosome 11"/>
</dbReference>
<comment type="caution">
    <text evidence="1">The sequence shown here is derived from an EMBL/GenBank/DDBJ whole genome shotgun (WGS) entry which is preliminary data.</text>
</comment>
<evidence type="ECO:0000313" key="2">
    <source>
        <dbReference type="Proteomes" id="UP001163321"/>
    </source>
</evidence>